<dbReference type="AlphaFoldDB" id="A0A0M9G979"/>
<evidence type="ECO:0000256" key="6">
    <source>
        <dbReference type="RuleBase" id="RU363044"/>
    </source>
</evidence>
<evidence type="ECO:0000256" key="7">
    <source>
        <dbReference type="SAM" id="MobiDB-lite"/>
    </source>
</evidence>
<dbReference type="VEuPathDB" id="TriTrypDB:LpyrH10_02_5020"/>
<feature type="domain" description="AAA+ ATPase" evidence="8">
    <location>
        <begin position="356"/>
        <end position="500"/>
    </location>
</feature>
<reference evidence="9 10" key="1">
    <citation type="submission" date="2015-07" db="EMBL/GenBank/DDBJ databases">
        <title>High-quality genome of monoxenous trypanosomatid Leptomonas pyrrhocoris.</title>
        <authorList>
            <person name="Flegontov P."/>
            <person name="Butenko A."/>
            <person name="Firsov S."/>
            <person name="Vlcek C."/>
            <person name="Logacheva M.D."/>
            <person name="Field M."/>
            <person name="Filatov D."/>
            <person name="Flegontova O."/>
            <person name="Gerasimov E."/>
            <person name="Jackson A.P."/>
            <person name="Kelly S."/>
            <person name="Opperdoes F."/>
            <person name="O'Reilly A."/>
            <person name="Votypka J."/>
            <person name="Yurchenko V."/>
            <person name="Lukes J."/>
        </authorList>
    </citation>
    <scope>NUCLEOTIDE SEQUENCE [LARGE SCALE GENOMIC DNA]</scope>
    <source>
        <strain evidence="9">H10</strain>
    </source>
</reference>
<keyword evidence="4 6" id="KW-0233">DNA recombination</keyword>
<dbReference type="InterPro" id="IPR003593">
    <property type="entry name" value="AAA+_ATPase"/>
</dbReference>
<dbReference type="CDD" id="cd18809">
    <property type="entry name" value="SF1_C_RecD"/>
    <property type="match status" value="1"/>
</dbReference>
<dbReference type="InterPro" id="IPR051055">
    <property type="entry name" value="PIF1_helicase"/>
</dbReference>
<feature type="compositionally biased region" description="Polar residues" evidence="7">
    <location>
        <begin position="233"/>
        <end position="242"/>
    </location>
</feature>
<dbReference type="Gene3D" id="3.40.50.300">
    <property type="entry name" value="P-loop containing nucleotide triphosphate hydrolases"/>
    <property type="match status" value="1"/>
</dbReference>
<feature type="compositionally biased region" description="Pro residues" evidence="7">
    <location>
        <begin position="78"/>
        <end position="92"/>
    </location>
</feature>
<organism evidence="9 10">
    <name type="scientific">Leptomonas pyrrhocoris</name>
    <name type="common">Firebug parasite</name>
    <dbReference type="NCBI Taxonomy" id="157538"/>
    <lineage>
        <taxon>Eukaryota</taxon>
        <taxon>Discoba</taxon>
        <taxon>Euglenozoa</taxon>
        <taxon>Kinetoplastea</taxon>
        <taxon>Metakinetoplastina</taxon>
        <taxon>Trypanosomatida</taxon>
        <taxon>Trypanosomatidae</taxon>
        <taxon>Leishmaniinae</taxon>
        <taxon>Leptomonas</taxon>
    </lineage>
</organism>
<dbReference type="GO" id="GO:0043139">
    <property type="term" value="F:5'-3' DNA helicase activity"/>
    <property type="evidence" value="ECO:0007669"/>
    <property type="project" value="UniProtKB-EC"/>
</dbReference>
<evidence type="ECO:0000256" key="4">
    <source>
        <dbReference type="ARBA" id="ARBA00023172"/>
    </source>
</evidence>
<dbReference type="Pfam" id="PF05970">
    <property type="entry name" value="PIF1"/>
    <property type="match status" value="1"/>
</dbReference>
<dbReference type="EMBL" id="LGTL01000002">
    <property type="protein sequence ID" value="KPA85149.1"/>
    <property type="molecule type" value="Genomic_DNA"/>
</dbReference>
<dbReference type="GO" id="GO:0006310">
    <property type="term" value="P:DNA recombination"/>
    <property type="evidence" value="ECO:0007669"/>
    <property type="project" value="UniProtKB-KW"/>
</dbReference>
<dbReference type="InterPro" id="IPR027417">
    <property type="entry name" value="P-loop_NTPase"/>
</dbReference>
<evidence type="ECO:0000256" key="5">
    <source>
        <dbReference type="ARBA" id="ARBA00048954"/>
    </source>
</evidence>
<evidence type="ECO:0000256" key="1">
    <source>
        <dbReference type="ARBA" id="ARBA00001946"/>
    </source>
</evidence>
<dbReference type="Proteomes" id="UP000037923">
    <property type="component" value="Unassembled WGS sequence"/>
</dbReference>
<feature type="region of interest" description="Disordered" evidence="7">
    <location>
        <begin position="197"/>
        <end position="243"/>
    </location>
</feature>
<comment type="similarity">
    <text evidence="2">Belongs to the helicase family. PIF1 subfamily.</text>
</comment>
<dbReference type="SMART" id="SM00382">
    <property type="entry name" value="AAA"/>
    <property type="match status" value="1"/>
</dbReference>
<feature type="compositionally biased region" description="Polar residues" evidence="7">
    <location>
        <begin position="1"/>
        <end position="13"/>
    </location>
</feature>
<keyword evidence="6 9" id="KW-0347">Helicase</keyword>
<dbReference type="OMA" id="QLGGCTF"/>
<keyword evidence="10" id="KW-1185">Reference proteome</keyword>
<evidence type="ECO:0000313" key="10">
    <source>
        <dbReference type="Proteomes" id="UP000037923"/>
    </source>
</evidence>
<dbReference type="GO" id="GO:0005524">
    <property type="term" value="F:ATP binding"/>
    <property type="evidence" value="ECO:0007669"/>
    <property type="project" value="UniProtKB-KW"/>
</dbReference>
<accession>A0A0M9G979</accession>
<dbReference type="GeneID" id="26901823"/>
<dbReference type="GO" id="GO:0000723">
    <property type="term" value="P:telomere maintenance"/>
    <property type="evidence" value="ECO:0007669"/>
    <property type="project" value="InterPro"/>
</dbReference>
<dbReference type="PANTHER" id="PTHR47642:SF7">
    <property type="entry name" value="ATP-DEPENDENT DNA HELICASE PIF1"/>
    <property type="match status" value="1"/>
</dbReference>
<comment type="subunit">
    <text evidence="3">Monomer.</text>
</comment>
<keyword evidence="6" id="KW-0378">Hydrolase</keyword>
<dbReference type="SUPFAM" id="SSF52540">
    <property type="entry name" value="P-loop containing nucleoside triphosphate hydrolases"/>
    <property type="match status" value="2"/>
</dbReference>
<keyword evidence="6" id="KW-0067">ATP-binding</keyword>
<dbReference type="RefSeq" id="XP_015663588.1">
    <property type="nucleotide sequence ID" value="XM_015798068.1"/>
</dbReference>
<feature type="compositionally biased region" description="Low complexity" evidence="7">
    <location>
        <begin position="17"/>
        <end position="28"/>
    </location>
</feature>
<dbReference type="GO" id="GO:0016887">
    <property type="term" value="F:ATP hydrolysis activity"/>
    <property type="evidence" value="ECO:0007669"/>
    <property type="project" value="RHEA"/>
</dbReference>
<evidence type="ECO:0000313" key="9">
    <source>
        <dbReference type="EMBL" id="KPA85149.1"/>
    </source>
</evidence>
<dbReference type="CDD" id="cd18037">
    <property type="entry name" value="DEXSc_Pif1_like"/>
    <property type="match status" value="1"/>
</dbReference>
<dbReference type="EC" id="5.6.2.3" evidence="6"/>
<dbReference type="InterPro" id="IPR010285">
    <property type="entry name" value="DNA_helicase_pif1-like_DEAD"/>
</dbReference>
<comment type="catalytic activity">
    <reaction evidence="5 6">
        <text>ATP + H2O = ADP + phosphate + H(+)</text>
        <dbReference type="Rhea" id="RHEA:13065"/>
        <dbReference type="ChEBI" id="CHEBI:15377"/>
        <dbReference type="ChEBI" id="CHEBI:15378"/>
        <dbReference type="ChEBI" id="CHEBI:30616"/>
        <dbReference type="ChEBI" id="CHEBI:43474"/>
        <dbReference type="ChEBI" id="CHEBI:456216"/>
        <dbReference type="EC" id="5.6.2.3"/>
    </reaction>
</comment>
<gene>
    <name evidence="9" type="ORF">ABB37_01528</name>
</gene>
<dbReference type="OrthoDB" id="432234at2759"/>
<dbReference type="PANTHER" id="PTHR47642">
    <property type="entry name" value="ATP-DEPENDENT DNA HELICASE"/>
    <property type="match status" value="1"/>
</dbReference>
<feature type="region of interest" description="Disordered" evidence="7">
    <location>
        <begin position="1"/>
        <end position="28"/>
    </location>
</feature>
<keyword evidence="6" id="KW-0227">DNA damage</keyword>
<evidence type="ECO:0000256" key="3">
    <source>
        <dbReference type="ARBA" id="ARBA00011245"/>
    </source>
</evidence>
<comment type="caution">
    <text evidence="9">The sequence shown here is derived from an EMBL/GenBank/DDBJ whole genome shotgun (WGS) entry which is preliminary data.</text>
</comment>
<proteinExistence type="inferred from homology"/>
<feature type="region of interest" description="Disordered" evidence="7">
    <location>
        <begin position="65"/>
        <end position="92"/>
    </location>
</feature>
<evidence type="ECO:0000256" key="2">
    <source>
        <dbReference type="ARBA" id="ARBA00009781"/>
    </source>
</evidence>
<comment type="cofactor">
    <cofactor evidence="1 6">
        <name>Mg(2+)</name>
        <dbReference type="ChEBI" id="CHEBI:18420"/>
    </cofactor>
</comment>
<keyword evidence="6" id="KW-0234">DNA repair</keyword>
<dbReference type="GO" id="GO:0006281">
    <property type="term" value="P:DNA repair"/>
    <property type="evidence" value="ECO:0007669"/>
    <property type="project" value="UniProtKB-KW"/>
</dbReference>
<keyword evidence="6" id="KW-0547">Nucleotide-binding</keyword>
<sequence>MKDSTAPGSSSARDQQEGAGSSAEGSNSELATLFESLLDSAQAPSSVQQAHACINNAGKATTASKLAAERVSESALPTPTPTPLELLPPRPTQAPRVSLFSRFRTDFGTTDEGPFDASLPAETTQPPGVYSALFRESFVNPFNGRLIRTNSSSATRLFRLGFYRSRTNPLHLEWSPTEYVTALQKVLAEQQKRFENRKKRLQRQQRREQRAARASASLLKTTKGETEALVSNAHPTSETSASVDVPMTDAQNAKQSNKVESTVSCEPLLPAEAVAEARAQLLRPLRRLGADHWMSTVANIMERQDVFTFLNKEMERLYANLCTALVPPKLDTPVDAAVADIELTRDQKHVMQLALSGFNIFVGGSAGTGKTVLLKSIFRELTRLGLRVAMTATTGVAAVQLGGCTFHHAFNAPVDATPQRWDASALRAVDVVIIDEVSLLDASMFDAFDMEARLARMRHVPFGGLQVIICGDFLQLSREDTMPAYESAAFKYLVAVRLVTPMRHSAGAPLLKLLDELRRGEFNTEQFQALDRPIPASTTQITYIFPRRREAQQLNEAKLGELESREMTFTPQRGPLQLWGTFTPSALIEVARDANGMQKPLPRREQVLDAIHTEAQRILGNEGGGTGPLPRVADHELVLMLVRSEGTTSNTRFILRLRCRDSNETATAPTATTGAGAPDMHEEFSNPLTAAALRAFTPMVKPSKVNSMLPRAPHRAQRVLSPFSESAWEQIAAAVATRLGGRLITMLSPEPPSMVPLSVSMTLADMTSPDIAHSLSPLRLKLGCRVMVNRNLSRTVSNGSVGIVEAFAPPDAALFPCSTDRVRSNAFKRLAEGKLFEQLPVVRLLSGEVVQVPPVSLLVGGTAQSYYYGHDVLTIPLQLGYAFTVHKVQGLTLQGTVVLDCEKFFDCPHLIYVACSRVRQLDQLIVRHVEPRMIIVRRSALEFSDHLQEAFALNTHTLPPTCVRGTWTQQTAQRILAISE</sequence>
<evidence type="ECO:0000259" key="8">
    <source>
        <dbReference type="SMART" id="SM00382"/>
    </source>
</evidence>
<name>A0A0M9G979_LEPPY</name>
<protein>
    <recommendedName>
        <fullName evidence="6">ATP-dependent DNA helicase</fullName>
        <ecNumber evidence="6">5.6.2.3</ecNumber>
    </recommendedName>
</protein>